<evidence type="ECO:0000259" key="9">
    <source>
        <dbReference type="Pfam" id="PF02771"/>
    </source>
</evidence>
<dbReference type="SUPFAM" id="SSF47203">
    <property type="entry name" value="Acyl-CoA dehydrogenase C-terminal domain-like"/>
    <property type="match status" value="1"/>
</dbReference>
<dbReference type="InterPro" id="IPR046373">
    <property type="entry name" value="Acyl-CoA_Oxase/DH_mid-dom_sf"/>
</dbReference>
<dbReference type="PANTHER" id="PTHR43292">
    <property type="entry name" value="ACYL-COA DEHYDROGENASE"/>
    <property type="match status" value="1"/>
</dbReference>
<keyword evidence="4 6" id="KW-0274">FAD</keyword>
<feature type="domain" description="Acyl-CoA dehydrogenase/oxidase N-terminal" evidence="9">
    <location>
        <begin position="51"/>
        <end position="135"/>
    </location>
</feature>
<dbReference type="InterPro" id="IPR037069">
    <property type="entry name" value="AcylCoA_DH/ox_N_sf"/>
</dbReference>
<evidence type="ECO:0000259" key="8">
    <source>
        <dbReference type="Pfam" id="PF02770"/>
    </source>
</evidence>
<evidence type="ECO:0000256" key="4">
    <source>
        <dbReference type="ARBA" id="ARBA00022827"/>
    </source>
</evidence>
<evidence type="ECO:0000256" key="2">
    <source>
        <dbReference type="ARBA" id="ARBA00009347"/>
    </source>
</evidence>
<evidence type="ECO:0000256" key="6">
    <source>
        <dbReference type="RuleBase" id="RU362125"/>
    </source>
</evidence>
<sequence length="432" mass="46926">MSVRSELAGPTGPDVDVDTAVAAVREWVAATVPKAWRDAGERGGPRAVRAMRAVAEYQEWYPAFGRSGLVVPAWEVRHGGLGWRRPVASAAEQVLRPYHLPRLNPLGLNLAAPALFAHGTPEQRDRFLGPIARAEEIWCQLFSEPGSGSDLASLATRARRDGDSWVVDGQKVWTTWANRADYAVLLARTDPDVPKHQGITYFLVEMHQPGVEVRPLRHIGGEAEFFEVFLDGARVPDSRRVGEVGAGWTVAQATLRGERQMVSGSGSGGVDRIGGGSASQLVRLARARSAGGLPGGWDDPVTRERIVRLWCEEQVRTWTNQRIRARLAGNLPPGPESSIGKVHGTDLNQRIQAAAADLLGGDAIAWPGSAATPDEYWAGMPAEVRGMLRSRANTIEGGTTEVNKNVIAERVLGLPKEPDPFKGRPWRELPRS</sequence>
<dbReference type="InterPro" id="IPR013786">
    <property type="entry name" value="AcylCoA_DH/ox_N"/>
</dbReference>
<dbReference type="InterPro" id="IPR006091">
    <property type="entry name" value="Acyl-CoA_Oxase/DH_mid-dom"/>
</dbReference>
<dbReference type="EMBL" id="JBHLUH010000007">
    <property type="protein sequence ID" value="MFC0527299.1"/>
    <property type="molecule type" value="Genomic_DNA"/>
</dbReference>
<proteinExistence type="inferred from homology"/>
<evidence type="ECO:0000256" key="5">
    <source>
        <dbReference type="ARBA" id="ARBA00023002"/>
    </source>
</evidence>
<comment type="similarity">
    <text evidence="2 6">Belongs to the acyl-CoA dehydrogenase family.</text>
</comment>
<dbReference type="Pfam" id="PF00441">
    <property type="entry name" value="Acyl-CoA_dh_1"/>
    <property type="match status" value="1"/>
</dbReference>
<keyword evidence="11" id="KW-1185">Reference proteome</keyword>
<dbReference type="InterPro" id="IPR009100">
    <property type="entry name" value="AcylCoA_DH/oxidase_NM_dom_sf"/>
</dbReference>
<evidence type="ECO:0000256" key="1">
    <source>
        <dbReference type="ARBA" id="ARBA00001974"/>
    </source>
</evidence>
<dbReference type="InterPro" id="IPR036250">
    <property type="entry name" value="AcylCo_DH-like_C"/>
</dbReference>
<dbReference type="RefSeq" id="WP_377246923.1">
    <property type="nucleotide sequence ID" value="NZ_JBHLUH010000007.1"/>
</dbReference>
<dbReference type="Gene3D" id="2.40.110.10">
    <property type="entry name" value="Butyryl-CoA Dehydrogenase, subunit A, domain 2"/>
    <property type="match status" value="1"/>
</dbReference>
<name>A0ABV6LY96_9ACTN</name>
<dbReference type="Pfam" id="PF02771">
    <property type="entry name" value="Acyl-CoA_dh_N"/>
    <property type="match status" value="1"/>
</dbReference>
<dbReference type="Gene3D" id="1.10.540.10">
    <property type="entry name" value="Acyl-CoA dehydrogenase/oxidase, N-terminal domain"/>
    <property type="match status" value="1"/>
</dbReference>
<evidence type="ECO:0000259" key="7">
    <source>
        <dbReference type="Pfam" id="PF00441"/>
    </source>
</evidence>
<comment type="caution">
    <text evidence="10">The sequence shown here is derived from an EMBL/GenBank/DDBJ whole genome shotgun (WGS) entry which is preliminary data.</text>
</comment>
<keyword evidence="3 6" id="KW-0285">Flavoprotein</keyword>
<keyword evidence="5 6" id="KW-0560">Oxidoreductase</keyword>
<evidence type="ECO:0000313" key="10">
    <source>
        <dbReference type="EMBL" id="MFC0527299.1"/>
    </source>
</evidence>
<evidence type="ECO:0000256" key="3">
    <source>
        <dbReference type="ARBA" id="ARBA00022630"/>
    </source>
</evidence>
<gene>
    <name evidence="10" type="ORF">ACFFIA_06465</name>
</gene>
<reference evidence="10 11" key="1">
    <citation type="submission" date="2024-09" db="EMBL/GenBank/DDBJ databases">
        <authorList>
            <person name="Sun Q."/>
            <person name="Mori K."/>
        </authorList>
    </citation>
    <scope>NUCLEOTIDE SEQUENCE [LARGE SCALE GENOMIC DNA]</scope>
    <source>
        <strain evidence="10 11">TBRC 3947</strain>
    </source>
</reference>
<protein>
    <submittedName>
        <fullName evidence="10">Acyl-CoA dehydrogenase family protein</fullName>
    </submittedName>
</protein>
<dbReference type="PANTHER" id="PTHR43292:SF4">
    <property type="entry name" value="ACYL-COA DEHYDROGENASE FADE34"/>
    <property type="match status" value="1"/>
</dbReference>
<dbReference type="Proteomes" id="UP001589867">
    <property type="component" value="Unassembled WGS sequence"/>
</dbReference>
<accession>A0ABV6LY96</accession>
<evidence type="ECO:0000313" key="11">
    <source>
        <dbReference type="Proteomes" id="UP001589867"/>
    </source>
</evidence>
<feature type="domain" description="Acyl-CoA dehydrogenase/oxidase C-terminal" evidence="7">
    <location>
        <begin position="245"/>
        <end position="412"/>
    </location>
</feature>
<dbReference type="InterPro" id="IPR009075">
    <property type="entry name" value="AcylCo_DH/oxidase_C"/>
</dbReference>
<dbReference type="Gene3D" id="1.20.140.10">
    <property type="entry name" value="Butyryl-CoA Dehydrogenase, subunit A, domain 3"/>
    <property type="match status" value="1"/>
</dbReference>
<dbReference type="InterPro" id="IPR052161">
    <property type="entry name" value="Mycobact_Acyl-CoA_DH"/>
</dbReference>
<dbReference type="Pfam" id="PF02770">
    <property type="entry name" value="Acyl-CoA_dh_M"/>
    <property type="match status" value="1"/>
</dbReference>
<organism evidence="10 11">
    <name type="scientific">Phytohabitans kaempferiae</name>
    <dbReference type="NCBI Taxonomy" id="1620943"/>
    <lineage>
        <taxon>Bacteria</taxon>
        <taxon>Bacillati</taxon>
        <taxon>Actinomycetota</taxon>
        <taxon>Actinomycetes</taxon>
        <taxon>Micromonosporales</taxon>
        <taxon>Micromonosporaceae</taxon>
    </lineage>
</organism>
<feature type="domain" description="Acyl-CoA oxidase/dehydrogenase middle" evidence="8">
    <location>
        <begin position="139"/>
        <end position="220"/>
    </location>
</feature>
<comment type="cofactor">
    <cofactor evidence="1 6">
        <name>FAD</name>
        <dbReference type="ChEBI" id="CHEBI:57692"/>
    </cofactor>
</comment>
<dbReference type="SUPFAM" id="SSF56645">
    <property type="entry name" value="Acyl-CoA dehydrogenase NM domain-like"/>
    <property type="match status" value="1"/>
</dbReference>